<proteinExistence type="predicted"/>
<dbReference type="InterPro" id="IPR035890">
    <property type="entry name" value="Anti-sigma-28_factor_FlgM_sf"/>
</dbReference>
<dbReference type="Pfam" id="PF04316">
    <property type="entry name" value="FlgM"/>
    <property type="match status" value="1"/>
</dbReference>
<keyword evidence="2" id="KW-0282">Flagellum</keyword>
<evidence type="ECO:0000259" key="1">
    <source>
        <dbReference type="Pfam" id="PF04316"/>
    </source>
</evidence>
<keyword evidence="2" id="KW-0969">Cilium</keyword>
<sequence>MKISNTNSLQTDYTNLNVRTKGLSGSYQKIHSEKIFDAISIQSDPRQIAEKTFAASISKQIAAEVRTPVSEDRLDALKNQISSNNYQIDASAIASRMLLVREDS</sequence>
<gene>
    <name evidence="2" type="ORF">LIQ10_12970</name>
</gene>
<dbReference type="SUPFAM" id="SSF101498">
    <property type="entry name" value="Anti-sigma factor FlgM"/>
    <property type="match status" value="1"/>
</dbReference>
<dbReference type="Proteomes" id="UP001297422">
    <property type="component" value="Unassembled WGS sequence"/>
</dbReference>
<feature type="domain" description="Anti-sigma-28 factor FlgM C-terminal" evidence="1">
    <location>
        <begin position="56"/>
        <end position="98"/>
    </location>
</feature>
<protein>
    <submittedName>
        <fullName evidence="2">Flagellar biosynthesis anti-sigma factor FlgM</fullName>
    </submittedName>
</protein>
<accession>A0AAJ1AYJ9</accession>
<dbReference type="EMBL" id="JAJBNC010000021">
    <property type="protein sequence ID" value="MCB5494635.1"/>
    <property type="molecule type" value="Genomic_DNA"/>
</dbReference>
<keyword evidence="2" id="KW-0966">Cell projection</keyword>
<reference evidence="2" key="1">
    <citation type="submission" date="2021-10" db="EMBL/GenBank/DDBJ databases">
        <title>Collection of gut derived symbiotic bacterial strains cultured from healthy donors.</title>
        <authorList>
            <person name="Lin H."/>
            <person name="Littmann E."/>
            <person name="Claire K."/>
            <person name="Pamer E."/>
        </authorList>
    </citation>
    <scope>NUCLEOTIDE SEQUENCE</scope>
    <source>
        <strain evidence="2">MSK.23.4</strain>
    </source>
</reference>
<dbReference type="AlphaFoldDB" id="A0AAJ1AYJ9"/>
<evidence type="ECO:0000313" key="3">
    <source>
        <dbReference type="Proteomes" id="UP001297422"/>
    </source>
</evidence>
<comment type="caution">
    <text evidence="2">The sequence shown here is derived from an EMBL/GenBank/DDBJ whole genome shotgun (WGS) entry which is preliminary data.</text>
</comment>
<dbReference type="InterPro" id="IPR031316">
    <property type="entry name" value="FlgM_C"/>
</dbReference>
<dbReference type="RefSeq" id="WP_173879180.1">
    <property type="nucleotide sequence ID" value="NZ_JAAIMT010000018.1"/>
</dbReference>
<organism evidence="2 3">
    <name type="scientific">Mediterraneibacter gnavus</name>
    <name type="common">Ruminococcus gnavus</name>
    <dbReference type="NCBI Taxonomy" id="33038"/>
    <lineage>
        <taxon>Bacteria</taxon>
        <taxon>Bacillati</taxon>
        <taxon>Bacillota</taxon>
        <taxon>Clostridia</taxon>
        <taxon>Lachnospirales</taxon>
        <taxon>Lachnospiraceae</taxon>
        <taxon>Mediterraneibacter</taxon>
    </lineage>
</organism>
<name>A0AAJ1AYJ9_MEDGN</name>
<evidence type="ECO:0000313" key="2">
    <source>
        <dbReference type="EMBL" id="MCB5494635.1"/>
    </source>
</evidence>